<name>A0A803PPZ6_CANSA</name>
<organism evidence="2 3">
    <name type="scientific">Cannabis sativa</name>
    <name type="common">Hemp</name>
    <name type="synonym">Marijuana</name>
    <dbReference type="NCBI Taxonomy" id="3483"/>
    <lineage>
        <taxon>Eukaryota</taxon>
        <taxon>Viridiplantae</taxon>
        <taxon>Streptophyta</taxon>
        <taxon>Embryophyta</taxon>
        <taxon>Tracheophyta</taxon>
        <taxon>Spermatophyta</taxon>
        <taxon>Magnoliopsida</taxon>
        <taxon>eudicotyledons</taxon>
        <taxon>Gunneridae</taxon>
        <taxon>Pentapetalae</taxon>
        <taxon>rosids</taxon>
        <taxon>fabids</taxon>
        <taxon>Rosales</taxon>
        <taxon>Cannabaceae</taxon>
        <taxon>Cannabis</taxon>
    </lineage>
</organism>
<reference evidence="2" key="2">
    <citation type="submission" date="2021-03" db="UniProtKB">
        <authorList>
            <consortium name="EnsemblPlants"/>
        </authorList>
    </citation>
    <scope>IDENTIFICATION</scope>
</reference>
<evidence type="ECO:0000313" key="2">
    <source>
        <dbReference type="EnsemblPlants" id="cds.evm.model.05.320"/>
    </source>
</evidence>
<dbReference type="AlphaFoldDB" id="A0A803PPZ6"/>
<dbReference type="InterPro" id="IPR036397">
    <property type="entry name" value="RNaseH_sf"/>
</dbReference>
<dbReference type="Gene3D" id="3.30.420.10">
    <property type="entry name" value="Ribonuclease H-like superfamily/Ribonuclease H"/>
    <property type="match status" value="1"/>
</dbReference>
<dbReference type="Gramene" id="evm.model.05.320">
    <property type="protein sequence ID" value="cds.evm.model.05.320"/>
    <property type="gene ID" value="evm.TU.05.320"/>
</dbReference>
<dbReference type="GO" id="GO:0004523">
    <property type="term" value="F:RNA-DNA hybrid ribonuclease activity"/>
    <property type="evidence" value="ECO:0007669"/>
    <property type="project" value="InterPro"/>
</dbReference>
<dbReference type="OMA" id="RLATNWI"/>
<dbReference type="SUPFAM" id="SSF53098">
    <property type="entry name" value="Ribonuclease H-like"/>
    <property type="match status" value="1"/>
</dbReference>
<dbReference type="PANTHER" id="PTHR47723">
    <property type="entry name" value="OS05G0353850 PROTEIN"/>
    <property type="match status" value="1"/>
</dbReference>
<dbReference type="GO" id="GO:0003676">
    <property type="term" value="F:nucleic acid binding"/>
    <property type="evidence" value="ECO:0007669"/>
    <property type="project" value="InterPro"/>
</dbReference>
<dbReference type="EnsemblPlants" id="evm.model.05.320">
    <property type="protein sequence ID" value="cds.evm.model.05.320"/>
    <property type="gene ID" value="evm.TU.05.320"/>
</dbReference>
<dbReference type="CDD" id="cd06222">
    <property type="entry name" value="RNase_H_like"/>
    <property type="match status" value="1"/>
</dbReference>
<dbReference type="InterPro" id="IPR044730">
    <property type="entry name" value="RNase_H-like_dom_plant"/>
</dbReference>
<feature type="domain" description="RNase H type-1" evidence="1">
    <location>
        <begin position="11"/>
        <end position="133"/>
    </location>
</feature>
<evidence type="ECO:0000259" key="1">
    <source>
        <dbReference type="Pfam" id="PF13456"/>
    </source>
</evidence>
<dbReference type="EMBL" id="UZAU01000414">
    <property type="status" value="NOT_ANNOTATED_CDS"/>
    <property type="molecule type" value="Genomic_DNA"/>
</dbReference>
<dbReference type="PANTHER" id="PTHR47723:SF19">
    <property type="entry name" value="POLYNUCLEOTIDYL TRANSFERASE, RIBONUCLEASE H-LIKE SUPERFAMILY PROTEIN"/>
    <property type="match status" value="1"/>
</dbReference>
<dbReference type="InterPro" id="IPR012337">
    <property type="entry name" value="RNaseH-like_sf"/>
</dbReference>
<dbReference type="Proteomes" id="UP000596661">
    <property type="component" value="Chromosome 5"/>
</dbReference>
<protein>
    <recommendedName>
        <fullName evidence="1">RNase H type-1 domain-containing protein</fullName>
    </recommendedName>
</protein>
<proteinExistence type="predicted"/>
<evidence type="ECO:0000313" key="3">
    <source>
        <dbReference type="Proteomes" id="UP000596661"/>
    </source>
</evidence>
<accession>A0A803PPZ6</accession>
<dbReference type="InterPro" id="IPR053151">
    <property type="entry name" value="RNase_H-like"/>
</dbReference>
<dbReference type="Pfam" id="PF13456">
    <property type="entry name" value="RVT_3"/>
    <property type="match status" value="1"/>
</dbReference>
<sequence length="155" mass="17332">MNPPSGRLKLNTDATVNTMENKSGFGAILRNDTGDIIAAMAMPFQGCFKPEIMEALALIYSLQWLKDTQIPVHYIETDSLLVVNGVQASQRHISDFHCLLNNISLLVSNFPRARISHIYRSANNATHLLAKYALSVDTKCTWWKELPPPIKPIVL</sequence>
<reference evidence="2" key="1">
    <citation type="submission" date="2018-11" db="EMBL/GenBank/DDBJ databases">
        <authorList>
            <person name="Grassa J C."/>
        </authorList>
    </citation>
    <scope>NUCLEOTIDE SEQUENCE [LARGE SCALE GENOMIC DNA]</scope>
</reference>
<keyword evidence="3" id="KW-1185">Reference proteome</keyword>
<dbReference type="InterPro" id="IPR002156">
    <property type="entry name" value="RNaseH_domain"/>
</dbReference>